<keyword evidence="2" id="KW-0812">Transmembrane</keyword>
<comment type="caution">
    <text evidence="3">The sequence shown here is derived from an EMBL/GenBank/DDBJ whole genome shotgun (WGS) entry which is preliminary data.</text>
</comment>
<feature type="coiled-coil region" evidence="1">
    <location>
        <begin position="537"/>
        <end position="564"/>
    </location>
</feature>
<keyword evidence="4" id="KW-1185">Reference proteome</keyword>
<dbReference type="EMBL" id="JAGPXB010000017">
    <property type="protein sequence ID" value="MBQ0909793.1"/>
    <property type="molecule type" value="Genomic_DNA"/>
</dbReference>
<dbReference type="Proteomes" id="UP000679008">
    <property type="component" value="Unassembled WGS sequence"/>
</dbReference>
<feature type="transmembrane region" description="Helical" evidence="2">
    <location>
        <begin position="596"/>
        <end position="617"/>
    </location>
</feature>
<sequence length="652" mass="76839">MNCEWLKEILNQITVLSKTDWSTEAYENALRETSLIGIEEDEDFYGDVFLSHFENEIQKFEEDVLVKYFEYLHLSIIAGECFLNDFLDTIKKTIAVCGRLQYVQFKEGIDEKLLLSLEGKIEEIEPLSILKKCLIEYQSNSKFLLRLVENPSLNTLFDLSDQTQDILEELKNSRFINDSDLKKELLLSIKNNLILLRKDFYLKYDIEDLKSLLISKNELESCNKYFKSTPAISNILILLIEKSTFLIRKFIIRKYKEEDVHNENYVFLGKESNFDFVSHKLQFDVFKDWDRYSKNHFLSEDNYEKSITLNRNSQKILKIGKVSALDFHALTKCYKDLNTDLNKLKELLTEIDSIPIDNIVFDSFSLNKIKNYISNNVFSEAIRNISFDLHIDEIEMLINGDIKKIQKIQDESFLNNFFPYYKICDFLNNYIEIKISEFSLNNKDSEDSIKQVNKSLDLLKKYFDFFKRFLKWSKVHLNYSYQLPFRECLKKHVLGDKIINVFSSATFSLPIEFEKYDEFEKYTEASILRVENEIKSLSNLNSIMKHFEKDRDELQEDIKSNSKKNIELLGIFSAIIALLFQGAYTSNSSVPFDDKLYALLIMFVVLISFLLMLRSFVSKKYERNELITVRIISFLVIPILLIVVIIILKIFK</sequence>
<evidence type="ECO:0000256" key="1">
    <source>
        <dbReference type="SAM" id="Coils"/>
    </source>
</evidence>
<protein>
    <submittedName>
        <fullName evidence="3">Uncharacterized protein</fullName>
    </submittedName>
</protein>
<evidence type="ECO:0000313" key="3">
    <source>
        <dbReference type="EMBL" id="MBQ0909793.1"/>
    </source>
</evidence>
<keyword evidence="2" id="KW-1133">Transmembrane helix</keyword>
<proteinExistence type="predicted"/>
<accession>A0ABS5D717</accession>
<organism evidence="3 4">
    <name type="scientific">Flavobacterium erciyesense</name>
    <dbReference type="NCBI Taxonomy" id="2825842"/>
    <lineage>
        <taxon>Bacteria</taxon>
        <taxon>Pseudomonadati</taxon>
        <taxon>Bacteroidota</taxon>
        <taxon>Flavobacteriia</taxon>
        <taxon>Flavobacteriales</taxon>
        <taxon>Flavobacteriaceae</taxon>
        <taxon>Flavobacterium</taxon>
    </lineage>
</organism>
<keyword evidence="1" id="KW-0175">Coiled coil</keyword>
<evidence type="ECO:0000256" key="2">
    <source>
        <dbReference type="SAM" id="Phobius"/>
    </source>
</evidence>
<gene>
    <name evidence="3" type="ORF">KBJ98_13850</name>
</gene>
<feature type="transmembrane region" description="Helical" evidence="2">
    <location>
        <begin position="566"/>
        <end position="584"/>
    </location>
</feature>
<name>A0ABS5D717_9FLAO</name>
<reference evidence="3 4" key="1">
    <citation type="submission" date="2021-04" db="EMBL/GenBank/DDBJ databases">
        <title>Description of novel Flavobacterium sp. F-328.</title>
        <authorList>
            <person name="Saticioglu I.B."/>
        </authorList>
    </citation>
    <scope>NUCLEOTIDE SEQUENCE [LARGE SCALE GENOMIC DNA]</scope>
    <source>
        <strain evidence="3 4">F-328</strain>
    </source>
</reference>
<feature type="transmembrane region" description="Helical" evidence="2">
    <location>
        <begin position="629"/>
        <end position="651"/>
    </location>
</feature>
<evidence type="ECO:0000313" key="4">
    <source>
        <dbReference type="Proteomes" id="UP000679008"/>
    </source>
</evidence>
<dbReference type="RefSeq" id="WP_210791513.1">
    <property type="nucleotide sequence ID" value="NZ_JAGPXB010000017.1"/>
</dbReference>
<keyword evidence="2" id="KW-0472">Membrane</keyword>